<reference evidence="1 2" key="1">
    <citation type="submission" date="2021-06" db="EMBL/GenBank/DDBJ databases">
        <title>Gemonas diversity in paddy soil.</title>
        <authorList>
            <person name="Liu G."/>
        </authorList>
    </citation>
    <scope>NUCLEOTIDE SEQUENCE [LARGE SCALE GENOMIC DNA]</scope>
    <source>
        <strain evidence="1 2">RG10</strain>
    </source>
</reference>
<accession>A0ABX8J9Q5</accession>
<organism evidence="1 2">
    <name type="scientific">Geomonas oryzisoli</name>
    <dbReference type="NCBI Taxonomy" id="2847992"/>
    <lineage>
        <taxon>Bacteria</taxon>
        <taxon>Pseudomonadati</taxon>
        <taxon>Thermodesulfobacteriota</taxon>
        <taxon>Desulfuromonadia</taxon>
        <taxon>Geobacterales</taxon>
        <taxon>Geobacteraceae</taxon>
        <taxon>Geomonas</taxon>
    </lineage>
</organism>
<evidence type="ECO:0000313" key="2">
    <source>
        <dbReference type="Proteomes" id="UP000683557"/>
    </source>
</evidence>
<proteinExistence type="predicted"/>
<protein>
    <submittedName>
        <fullName evidence="1">Uncharacterized protein</fullName>
    </submittedName>
</protein>
<evidence type="ECO:0000313" key="1">
    <source>
        <dbReference type="EMBL" id="QWV93866.1"/>
    </source>
</evidence>
<keyword evidence="2" id="KW-1185">Reference proteome</keyword>
<dbReference type="EMBL" id="CP076723">
    <property type="protein sequence ID" value="QWV93866.1"/>
    <property type="molecule type" value="Genomic_DNA"/>
</dbReference>
<sequence>MIETYHSQSGHSFTSLPLAPVEIYTDSDMEGLYIGNTVTAVTGERFTILDSKNIHDRTYRLLLLPVAQEVA</sequence>
<dbReference type="RefSeq" id="WP_216800604.1">
    <property type="nucleotide sequence ID" value="NZ_CP076723.1"/>
</dbReference>
<name>A0ABX8J9Q5_9BACT</name>
<gene>
    <name evidence="1" type="ORF">KP004_01335</name>
</gene>
<dbReference type="Proteomes" id="UP000683557">
    <property type="component" value="Chromosome"/>
</dbReference>